<sequence>MRELEWEDMGWKVDGRQLHHLRFAGDIVLITPNISQEERMLVDFDLWERWIAAEVYEDDVHEERTTTCIWVAKSTNISQEERMLVDFDLWERWIAAEVYEDDVHEERTSF</sequence>
<dbReference type="WBParaSite" id="HPBE_0000999201-mRNA-1">
    <property type="protein sequence ID" value="HPBE_0000999201-mRNA-1"/>
    <property type="gene ID" value="HPBE_0000999201"/>
</dbReference>
<gene>
    <name evidence="1" type="ORF">HPBE_LOCUS9993</name>
</gene>
<keyword evidence="2" id="KW-1185">Reference proteome</keyword>
<accession>A0A3P8CG64</accession>
<organism evidence="2 3">
    <name type="scientific">Heligmosomoides polygyrus</name>
    <name type="common">Parasitic roundworm</name>
    <dbReference type="NCBI Taxonomy" id="6339"/>
    <lineage>
        <taxon>Eukaryota</taxon>
        <taxon>Metazoa</taxon>
        <taxon>Ecdysozoa</taxon>
        <taxon>Nematoda</taxon>
        <taxon>Chromadorea</taxon>
        <taxon>Rhabditida</taxon>
        <taxon>Rhabditina</taxon>
        <taxon>Rhabditomorpha</taxon>
        <taxon>Strongyloidea</taxon>
        <taxon>Heligmosomidae</taxon>
        <taxon>Heligmosomoides</taxon>
    </lineage>
</organism>
<dbReference type="OrthoDB" id="9902985at2759"/>
<reference evidence="3" key="2">
    <citation type="submission" date="2019-09" db="UniProtKB">
        <authorList>
            <consortium name="WormBaseParasite"/>
        </authorList>
    </citation>
    <scope>IDENTIFICATION</scope>
</reference>
<evidence type="ECO:0000313" key="2">
    <source>
        <dbReference type="Proteomes" id="UP000050761"/>
    </source>
</evidence>
<dbReference type="AlphaFoldDB" id="A0A183FQH9"/>
<protein>
    <submittedName>
        <fullName evidence="3">Reverse transcriptase domain-containing protein</fullName>
    </submittedName>
</protein>
<reference evidence="1 2" key="1">
    <citation type="submission" date="2018-11" db="EMBL/GenBank/DDBJ databases">
        <authorList>
            <consortium name="Pathogen Informatics"/>
        </authorList>
    </citation>
    <scope>NUCLEOTIDE SEQUENCE [LARGE SCALE GENOMIC DNA]</scope>
</reference>
<evidence type="ECO:0000313" key="1">
    <source>
        <dbReference type="EMBL" id="VDO83172.1"/>
    </source>
</evidence>
<proteinExistence type="predicted"/>
<name>A0A183FQH9_HELPZ</name>
<evidence type="ECO:0000313" key="3">
    <source>
        <dbReference type="WBParaSite" id="HPBE_0000999201-mRNA-1"/>
    </source>
</evidence>
<dbReference type="EMBL" id="UZAH01026616">
    <property type="protein sequence ID" value="VDO83172.1"/>
    <property type="molecule type" value="Genomic_DNA"/>
</dbReference>
<dbReference type="Proteomes" id="UP000050761">
    <property type="component" value="Unassembled WGS sequence"/>
</dbReference>
<accession>A0A183FQH9</accession>